<evidence type="ECO:0000256" key="1">
    <source>
        <dbReference type="SAM" id="SignalP"/>
    </source>
</evidence>
<dbReference type="EMBL" id="JBBPBM010000010">
    <property type="protein sequence ID" value="KAK8564828.1"/>
    <property type="molecule type" value="Genomic_DNA"/>
</dbReference>
<feature type="signal peptide" evidence="1">
    <location>
        <begin position="1"/>
        <end position="19"/>
    </location>
</feature>
<evidence type="ECO:0000313" key="3">
    <source>
        <dbReference type="Proteomes" id="UP001472677"/>
    </source>
</evidence>
<dbReference type="Proteomes" id="UP001472677">
    <property type="component" value="Unassembled WGS sequence"/>
</dbReference>
<keyword evidence="1" id="KW-0732">Signal</keyword>
<organism evidence="2 3">
    <name type="scientific">Hibiscus sabdariffa</name>
    <name type="common">roselle</name>
    <dbReference type="NCBI Taxonomy" id="183260"/>
    <lineage>
        <taxon>Eukaryota</taxon>
        <taxon>Viridiplantae</taxon>
        <taxon>Streptophyta</taxon>
        <taxon>Embryophyta</taxon>
        <taxon>Tracheophyta</taxon>
        <taxon>Spermatophyta</taxon>
        <taxon>Magnoliopsida</taxon>
        <taxon>eudicotyledons</taxon>
        <taxon>Gunneridae</taxon>
        <taxon>Pentapetalae</taxon>
        <taxon>rosids</taxon>
        <taxon>malvids</taxon>
        <taxon>Malvales</taxon>
        <taxon>Malvaceae</taxon>
        <taxon>Malvoideae</taxon>
        <taxon>Hibiscus</taxon>
    </lineage>
</organism>
<name>A0ABR2ETX3_9ROSI</name>
<gene>
    <name evidence="2" type="ORF">V6N12_058410</name>
</gene>
<evidence type="ECO:0000313" key="2">
    <source>
        <dbReference type="EMBL" id="KAK8564828.1"/>
    </source>
</evidence>
<accession>A0ABR2ETX3</accession>
<comment type="caution">
    <text evidence="2">The sequence shown here is derived from an EMBL/GenBank/DDBJ whole genome shotgun (WGS) entry which is preliminary data.</text>
</comment>
<reference evidence="2 3" key="1">
    <citation type="journal article" date="2024" name="G3 (Bethesda)">
        <title>Genome assembly of Hibiscus sabdariffa L. provides insights into metabolisms of medicinal natural products.</title>
        <authorList>
            <person name="Kim T."/>
        </authorList>
    </citation>
    <scope>NUCLEOTIDE SEQUENCE [LARGE SCALE GENOMIC DNA]</scope>
    <source>
        <strain evidence="2">TK-2024</strain>
        <tissue evidence="2">Old leaves</tissue>
    </source>
</reference>
<keyword evidence="3" id="KW-1185">Reference proteome</keyword>
<sequence length="124" mass="13998">MVKLGLLFLVLGLDSPRRASQTRKRDPNFRASSILPSPTLQYFFRNGGHERWLWWRLAWLKGSRVLVIGVLEEVVRWPSGVQVAMQLAGTIGLLECEAPPGSTWGPWELALHVNDSFGHWAHIG</sequence>
<feature type="chain" id="PRO_5045130257" evidence="1">
    <location>
        <begin position="20"/>
        <end position="124"/>
    </location>
</feature>
<protein>
    <submittedName>
        <fullName evidence="2">Uncharacterized protein</fullName>
    </submittedName>
</protein>
<proteinExistence type="predicted"/>